<proteinExistence type="predicted"/>
<dbReference type="AlphaFoldDB" id="A0AAE1U133"/>
<dbReference type="Proteomes" id="UP001292094">
    <property type="component" value="Unassembled WGS sequence"/>
</dbReference>
<evidence type="ECO:0000313" key="2">
    <source>
        <dbReference type="Proteomes" id="UP001292094"/>
    </source>
</evidence>
<gene>
    <name evidence="1" type="ORF">Pmani_025502</name>
</gene>
<sequence>MQAGAERCEAAISSSRRQVRQRAAGSGGVRWVGWKVTYRCCRGLLSAFPQPDTDEYQAQEFQSPKQLAR</sequence>
<accession>A0AAE1U133</accession>
<evidence type="ECO:0000313" key="1">
    <source>
        <dbReference type="EMBL" id="KAK4302390.1"/>
    </source>
</evidence>
<name>A0AAE1U133_9EUCA</name>
<dbReference type="EMBL" id="JAWZYT010002739">
    <property type="protein sequence ID" value="KAK4302390.1"/>
    <property type="molecule type" value="Genomic_DNA"/>
</dbReference>
<comment type="caution">
    <text evidence="1">The sequence shown here is derived from an EMBL/GenBank/DDBJ whole genome shotgun (WGS) entry which is preliminary data.</text>
</comment>
<protein>
    <submittedName>
        <fullName evidence="1">Uncharacterized protein</fullName>
    </submittedName>
</protein>
<reference evidence="1" key="1">
    <citation type="submission" date="2023-11" db="EMBL/GenBank/DDBJ databases">
        <title>Genome assemblies of two species of porcelain crab, Petrolisthes cinctipes and Petrolisthes manimaculis (Anomura: Porcellanidae).</title>
        <authorList>
            <person name="Angst P."/>
        </authorList>
    </citation>
    <scope>NUCLEOTIDE SEQUENCE</scope>
    <source>
        <strain evidence="1">PB745_02</strain>
        <tissue evidence="1">Gill</tissue>
    </source>
</reference>
<keyword evidence="2" id="KW-1185">Reference proteome</keyword>
<organism evidence="1 2">
    <name type="scientific">Petrolisthes manimaculis</name>
    <dbReference type="NCBI Taxonomy" id="1843537"/>
    <lineage>
        <taxon>Eukaryota</taxon>
        <taxon>Metazoa</taxon>
        <taxon>Ecdysozoa</taxon>
        <taxon>Arthropoda</taxon>
        <taxon>Crustacea</taxon>
        <taxon>Multicrustacea</taxon>
        <taxon>Malacostraca</taxon>
        <taxon>Eumalacostraca</taxon>
        <taxon>Eucarida</taxon>
        <taxon>Decapoda</taxon>
        <taxon>Pleocyemata</taxon>
        <taxon>Anomura</taxon>
        <taxon>Galatheoidea</taxon>
        <taxon>Porcellanidae</taxon>
        <taxon>Petrolisthes</taxon>
    </lineage>
</organism>